<sequence>MSNIKDYFNEEFINKYKGHNLIVYFYPKDNTPGCTTEAIEFTEKKDDFEKLNTKIVGISKDSEKSHENFTKKHNLNLDLISDKEKVLHDKFNVIKPKKMYGKEVMGTERSTFIFDVDGKLIKEYRKVKVKGHVEEVYNFMKEFLNE</sequence>
<dbReference type="EMBL" id="CP066744">
    <property type="protein sequence ID" value="QQK07486.1"/>
    <property type="molecule type" value="Genomic_DNA"/>
</dbReference>
<organism evidence="1 2">
    <name type="scientific">Miniphocaeibacter halophilus</name>
    <dbReference type="NCBI Taxonomy" id="2931922"/>
    <lineage>
        <taxon>Bacteria</taxon>
        <taxon>Bacillati</taxon>
        <taxon>Bacillota</taxon>
        <taxon>Tissierellia</taxon>
        <taxon>Tissierellales</taxon>
        <taxon>Peptoniphilaceae</taxon>
        <taxon>Miniphocaeibacter</taxon>
    </lineage>
</organism>
<keyword evidence="2" id="KW-1185">Reference proteome</keyword>
<protein>
    <submittedName>
        <fullName evidence="1">Peroxiredoxin</fullName>
    </submittedName>
</protein>
<evidence type="ECO:0000313" key="2">
    <source>
        <dbReference type="Proteomes" id="UP000595814"/>
    </source>
</evidence>
<gene>
    <name evidence="1" type="ORF">JFY71_09305</name>
</gene>
<reference evidence="1 2" key="1">
    <citation type="journal article" date="2022" name="Int. J. Syst. Evol. Microbiol.">
        <title>Miniphocaeibacter halophilus sp. nov., an ammonium-tolerant acetate-producing bacterium isolated from a biogas system.</title>
        <authorList>
            <person name="Schnurer A."/>
            <person name="Singh A."/>
            <person name="Bi S."/>
            <person name="Qiao W."/>
            <person name="Westerholm M."/>
        </authorList>
    </citation>
    <scope>NUCLEOTIDE SEQUENCE [LARGE SCALE GENOMIC DNA]</scope>
    <source>
        <strain evidence="1 2">AMB_01</strain>
    </source>
</reference>
<evidence type="ECO:0000313" key="1">
    <source>
        <dbReference type="EMBL" id="QQK07486.1"/>
    </source>
</evidence>
<accession>A0AC61MSQ4</accession>
<name>A0AC61MSQ4_9FIRM</name>
<proteinExistence type="predicted"/>
<dbReference type="Proteomes" id="UP000595814">
    <property type="component" value="Chromosome"/>
</dbReference>